<dbReference type="PROSITE" id="PS50940">
    <property type="entry name" value="CHIT_BIND_II"/>
    <property type="match status" value="1"/>
</dbReference>
<name>A0A8J2K520_9HEXA</name>
<dbReference type="InterPro" id="IPR002557">
    <property type="entry name" value="Chitin-bd_dom"/>
</dbReference>
<proteinExistence type="predicted"/>
<dbReference type="GO" id="GO:0008061">
    <property type="term" value="F:chitin binding"/>
    <property type="evidence" value="ECO:0007669"/>
    <property type="project" value="InterPro"/>
</dbReference>
<dbReference type="AlphaFoldDB" id="A0A8J2K520"/>
<dbReference type="Proteomes" id="UP000708208">
    <property type="component" value="Unassembled WGS sequence"/>
</dbReference>
<organism evidence="2 3">
    <name type="scientific">Allacma fusca</name>
    <dbReference type="NCBI Taxonomy" id="39272"/>
    <lineage>
        <taxon>Eukaryota</taxon>
        <taxon>Metazoa</taxon>
        <taxon>Ecdysozoa</taxon>
        <taxon>Arthropoda</taxon>
        <taxon>Hexapoda</taxon>
        <taxon>Collembola</taxon>
        <taxon>Symphypleona</taxon>
        <taxon>Sminthuridae</taxon>
        <taxon>Allacma</taxon>
    </lineage>
</organism>
<evidence type="ECO:0000259" key="1">
    <source>
        <dbReference type="PROSITE" id="PS50940"/>
    </source>
</evidence>
<accession>A0A8J2K520</accession>
<gene>
    <name evidence="2" type="ORF">AFUS01_LOCUS20907</name>
</gene>
<keyword evidence="3" id="KW-1185">Reference proteome</keyword>
<evidence type="ECO:0000313" key="2">
    <source>
        <dbReference type="EMBL" id="CAG7732387.1"/>
    </source>
</evidence>
<dbReference type="EMBL" id="CAJVCH010230261">
    <property type="protein sequence ID" value="CAG7732387.1"/>
    <property type="molecule type" value="Genomic_DNA"/>
</dbReference>
<feature type="non-terminal residue" evidence="2">
    <location>
        <position position="1"/>
    </location>
</feature>
<dbReference type="OrthoDB" id="8295384at2759"/>
<evidence type="ECO:0000313" key="3">
    <source>
        <dbReference type="Proteomes" id="UP000708208"/>
    </source>
</evidence>
<dbReference type="GO" id="GO:0005576">
    <property type="term" value="C:extracellular region"/>
    <property type="evidence" value="ECO:0007669"/>
    <property type="project" value="InterPro"/>
</dbReference>
<reference evidence="2" key="1">
    <citation type="submission" date="2021-06" db="EMBL/GenBank/DDBJ databases">
        <authorList>
            <person name="Hodson N. C."/>
            <person name="Mongue J. A."/>
            <person name="Jaron S. K."/>
        </authorList>
    </citation>
    <scope>NUCLEOTIDE SEQUENCE</scope>
</reference>
<feature type="domain" description="Chitin-binding type-2" evidence="1">
    <location>
        <begin position="181"/>
        <end position="239"/>
    </location>
</feature>
<protein>
    <recommendedName>
        <fullName evidence="1">Chitin-binding type-2 domain-containing protein</fullName>
    </recommendedName>
</protein>
<sequence>KTLKVMKYFKTSLLLIFLSYTLGFENRIRRQKDSATEVVGLAADNSATKRDYGVLKTASKNTAQRSRGKRDLQIVQTEEHKQTSRRKRQLPSFLSNARTNNVLTPVLGNLLPQNTRDQAVDFFSVFLRTSVTLVTAFQQQVFNLINFDFDMATALKNSLEVQSDPLLDRMLILNKNGVTCEDVCQNGNSIGNIGICTNQYCTCYFKSEDLRLRFCPANTVFDSLTRKCARPEETILCSDEDDVPT</sequence>
<comment type="caution">
    <text evidence="2">The sequence shown here is derived from an EMBL/GenBank/DDBJ whole genome shotgun (WGS) entry which is preliminary data.</text>
</comment>